<sequence length="251" mass="29196">MNSDFEYKQINPDKTLDAFVDSFWSLQNLSESDKEIIVLPDGRIDLIFTLSEKEHFPPILLGLGTHPDNTILTAGTKIVAISFKLLATEYILQNTISNLLNNAQSLSDHFWDFSADDLKNVDNFCIKATQKIQSLLPKEIDRRKQKLFDFIYSSNGEITVKELSEKVFWSSRQINRYFNQQFGLSLKTYCSILRFRSSFEHIKQGKLFPQQNFTDQSHFIKEIKRLAGVLPKELRKNENDRFIQFSTLDPK</sequence>
<accession>A0A8J6PLK2</accession>
<dbReference type="InterPro" id="IPR046532">
    <property type="entry name" value="DUF6597"/>
</dbReference>
<organism evidence="2 3">
    <name type="scientific">Taishania pollutisoli</name>
    <dbReference type="NCBI Taxonomy" id="2766479"/>
    <lineage>
        <taxon>Bacteria</taxon>
        <taxon>Pseudomonadati</taxon>
        <taxon>Bacteroidota</taxon>
        <taxon>Flavobacteriia</taxon>
        <taxon>Flavobacteriales</taxon>
        <taxon>Crocinitomicaceae</taxon>
        <taxon>Taishania</taxon>
    </lineage>
</organism>
<dbReference type="Gene3D" id="1.10.10.60">
    <property type="entry name" value="Homeodomain-like"/>
    <property type="match status" value="1"/>
</dbReference>
<name>A0A8J6PLK2_9FLAO</name>
<proteinExistence type="predicted"/>
<gene>
    <name evidence="2" type="ORF">H9Y05_15615</name>
</gene>
<dbReference type="GO" id="GO:0043565">
    <property type="term" value="F:sequence-specific DNA binding"/>
    <property type="evidence" value="ECO:0007669"/>
    <property type="project" value="InterPro"/>
</dbReference>
<dbReference type="InterPro" id="IPR018060">
    <property type="entry name" value="HTH_AraC"/>
</dbReference>
<dbReference type="PROSITE" id="PS01124">
    <property type="entry name" value="HTH_ARAC_FAMILY_2"/>
    <property type="match status" value="1"/>
</dbReference>
<dbReference type="GO" id="GO:0003700">
    <property type="term" value="F:DNA-binding transcription factor activity"/>
    <property type="evidence" value="ECO:0007669"/>
    <property type="project" value="InterPro"/>
</dbReference>
<evidence type="ECO:0000313" key="2">
    <source>
        <dbReference type="EMBL" id="MBC9813904.1"/>
    </source>
</evidence>
<reference evidence="2" key="1">
    <citation type="submission" date="2020-09" db="EMBL/GenBank/DDBJ databases">
        <title>Taishania pollutisoli gen. nov., sp. nov., Isolated from Tetrabromobisphenol A-Contaminated Soil.</title>
        <authorList>
            <person name="Chen Q."/>
        </authorList>
    </citation>
    <scope>NUCLEOTIDE SEQUENCE</scope>
    <source>
        <strain evidence="2">CZZ-1</strain>
    </source>
</reference>
<dbReference type="EMBL" id="JACVEL010000019">
    <property type="protein sequence ID" value="MBC9813904.1"/>
    <property type="molecule type" value="Genomic_DNA"/>
</dbReference>
<dbReference type="AlphaFoldDB" id="A0A8J6PLK2"/>
<keyword evidence="3" id="KW-1185">Reference proteome</keyword>
<dbReference type="Proteomes" id="UP000652681">
    <property type="component" value="Unassembled WGS sequence"/>
</dbReference>
<comment type="caution">
    <text evidence="2">The sequence shown here is derived from an EMBL/GenBank/DDBJ whole genome shotgun (WGS) entry which is preliminary data.</text>
</comment>
<feature type="domain" description="HTH araC/xylS-type" evidence="1">
    <location>
        <begin position="145"/>
        <end position="237"/>
    </location>
</feature>
<dbReference type="RefSeq" id="WP_216714812.1">
    <property type="nucleotide sequence ID" value="NZ_JACVEL010000019.1"/>
</dbReference>
<dbReference type="SMART" id="SM00342">
    <property type="entry name" value="HTH_ARAC"/>
    <property type="match status" value="1"/>
</dbReference>
<evidence type="ECO:0000259" key="1">
    <source>
        <dbReference type="PROSITE" id="PS01124"/>
    </source>
</evidence>
<dbReference type="Pfam" id="PF20240">
    <property type="entry name" value="DUF6597"/>
    <property type="match status" value="1"/>
</dbReference>
<evidence type="ECO:0000313" key="3">
    <source>
        <dbReference type="Proteomes" id="UP000652681"/>
    </source>
</evidence>
<protein>
    <submittedName>
        <fullName evidence="2">Helix-turn-helix transcriptional regulator</fullName>
    </submittedName>
</protein>